<evidence type="ECO:0000256" key="1">
    <source>
        <dbReference type="ARBA" id="ARBA00023054"/>
    </source>
</evidence>
<feature type="coiled-coil region" evidence="2">
    <location>
        <begin position="4"/>
        <end position="66"/>
    </location>
</feature>
<dbReference type="AlphaFoldDB" id="A0AA88I686"/>
<evidence type="ECO:0000256" key="2">
    <source>
        <dbReference type="SAM" id="Coils"/>
    </source>
</evidence>
<accession>A0AA88I686</accession>
<gene>
    <name evidence="4" type="ORF">QYM36_002027</name>
</gene>
<protein>
    <recommendedName>
        <fullName evidence="3">Myosin tail domain-containing protein</fullName>
    </recommendedName>
</protein>
<name>A0AA88I686_ARTSF</name>
<evidence type="ECO:0000259" key="3">
    <source>
        <dbReference type="Pfam" id="PF01576"/>
    </source>
</evidence>
<dbReference type="GO" id="GO:0016459">
    <property type="term" value="C:myosin complex"/>
    <property type="evidence" value="ECO:0007669"/>
    <property type="project" value="InterPro"/>
</dbReference>
<reference evidence="4" key="1">
    <citation type="submission" date="2023-07" db="EMBL/GenBank/DDBJ databases">
        <title>Chromosome-level genome assembly of Artemia franciscana.</title>
        <authorList>
            <person name="Jo E."/>
        </authorList>
    </citation>
    <scope>NUCLEOTIDE SEQUENCE</scope>
    <source>
        <tissue evidence="4">Whole body</tissue>
    </source>
</reference>
<comment type="caution">
    <text evidence="4">The sequence shown here is derived from an EMBL/GenBank/DDBJ whole genome shotgun (WGS) entry which is preliminary data.</text>
</comment>
<dbReference type="Proteomes" id="UP001187531">
    <property type="component" value="Unassembled WGS sequence"/>
</dbReference>
<sequence length="78" mass="9142">MAKVDEETAMRNQSQKQFRELESQLAEITDDLDVEKAARQKAEKNRHDLNEELEALKNELLDSLDTTVVQQELRTKRE</sequence>
<keyword evidence="5" id="KW-1185">Reference proteome</keyword>
<dbReference type="Pfam" id="PF01576">
    <property type="entry name" value="Myosin_tail_1"/>
    <property type="match status" value="1"/>
</dbReference>
<dbReference type="InterPro" id="IPR002928">
    <property type="entry name" value="Myosin_tail"/>
</dbReference>
<feature type="domain" description="Myosin tail" evidence="3">
    <location>
        <begin position="2"/>
        <end position="78"/>
    </location>
</feature>
<proteinExistence type="predicted"/>
<dbReference type="EMBL" id="JAVRJZ010000004">
    <property type="protein sequence ID" value="KAK2723548.1"/>
    <property type="molecule type" value="Genomic_DNA"/>
</dbReference>
<organism evidence="4 5">
    <name type="scientific">Artemia franciscana</name>
    <name type="common">Brine shrimp</name>
    <name type="synonym">Artemia sanfranciscana</name>
    <dbReference type="NCBI Taxonomy" id="6661"/>
    <lineage>
        <taxon>Eukaryota</taxon>
        <taxon>Metazoa</taxon>
        <taxon>Ecdysozoa</taxon>
        <taxon>Arthropoda</taxon>
        <taxon>Crustacea</taxon>
        <taxon>Branchiopoda</taxon>
        <taxon>Anostraca</taxon>
        <taxon>Artemiidae</taxon>
        <taxon>Artemia</taxon>
    </lineage>
</organism>
<keyword evidence="1 2" id="KW-0175">Coiled coil</keyword>
<evidence type="ECO:0000313" key="4">
    <source>
        <dbReference type="EMBL" id="KAK2723548.1"/>
    </source>
</evidence>
<evidence type="ECO:0000313" key="5">
    <source>
        <dbReference type="Proteomes" id="UP001187531"/>
    </source>
</evidence>
<dbReference type="SUPFAM" id="SSF90257">
    <property type="entry name" value="Myosin rod fragments"/>
    <property type="match status" value="1"/>
</dbReference>